<dbReference type="PANTHER" id="PTHR46300:SF7">
    <property type="entry name" value="P450, PUTATIVE (EUROFUNG)-RELATED"/>
    <property type="match status" value="1"/>
</dbReference>
<dbReference type="GO" id="GO:0005506">
    <property type="term" value="F:iron ion binding"/>
    <property type="evidence" value="ECO:0007669"/>
    <property type="project" value="InterPro"/>
</dbReference>
<gene>
    <name evidence="11" type="ORF">CYLTODRAFT_438119</name>
</gene>
<comment type="pathway">
    <text evidence="2">Secondary metabolite biosynthesis.</text>
</comment>
<evidence type="ECO:0000256" key="6">
    <source>
        <dbReference type="ARBA" id="ARBA00023002"/>
    </source>
</evidence>
<dbReference type="InterPro" id="IPR036396">
    <property type="entry name" value="Cyt_P450_sf"/>
</dbReference>
<keyword evidence="5 9" id="KW-0479">Metal-binding</keyword>
<keyword evidence="12" id="KW-1185">Reference proteome</keyword>
<comment type="similarity">
    <text evidence="3 10">Belongs to the cytochrome P450 family.</text>
</comment>
<dbReference type="Pfam" id="PF00067">
    <property type="entry name" value="p450"/>
    <property type="match status" value="1"/>
</dbReference>
<dbReference type="GO" id="GO:0004497">
    <property type="term" value="F:monooxygenase activity"/>
    <property type="evidence" value="ECO:0007669"/>
    <property type="project" value="UniProtKB-KW"/>
</dbReference>
<proteinExistence type="inferred from homology"/>
<evidence type="ECO:0000256" key="2">
    <source>
        <dbReference type="ARBA" id="ARBA00005179"/>
    </source>
</evidence>
<keyword evidence="6 10" id="KW-0560">Oxidoreductase</keyword>
<feature type="binding site" description="axial binding residue" evidence="9">
    <location>
        <position position="452"/>
    </location>
    <ligand>
        <name>heme</name>
        <dbReference type="ChEBI" id="CHEBI:30413"/>
    </ligand>
    <ligandPart>
        <name>Fe</name>
        <dbReference type="ChEBI" id="CHEBI:18248"/>
    </ligandPart>
</feature>
<dbReference type="PROSITE" id="PS00086">
    <property type="entry name" value="CYTOCHROME_P450"/>
    <property type="match status" value="1"/>
</dbReference>
<evidence type="ECO:0000256" key="3">
    <source>
        <dbReference type="ARBA" id="ARBA00010617"/>
    </source>
</evidence>
<dbReference type="EMBL" id="KN880621">
    <property type="protein sequence ID" value="KIY64740.1"/>
    <property type="molecule type" value="Genomic_DNA"/>
</dbReference>
<keyword evidence="7 9" id="KW-0408">Iron</keyword>
<sequence>MDTSALQIFQAATACSLLAVLLYMSGRATQERRRPPGPPGLPIVGNALDIPTDRQWLKFDDWRREYGDIIRITVLGQPQIILSSLKVAKDLLDSRGSIYSDRPPAVMAGELVGWNRGLGYPATQMQFRRAFHRFMGPKACEQAELREMLERENISLLRKLLEDPAEFSDHVRRRVACTSSTILAITYGYPSDAGDPLNLVKIAEDAMHGFALASEPGRWWVDSFPILKLIPPSFPYASFRREAQRMREVLDELYNVPFDYVKAQIYSRSFQPSFISSYLLENTHDAKGQRSLIPTDEVEQIAKAAGASLYSGGAETTPSALNSFFLAMTLYPDVQAKAQAEIDAAISSDVLPRISDRRDLPYVSALVKELWRWNPSVPLGLPHVASEDDMYMGHFIEKGSVVWANIWSIMHEETLFPDPSAFKPERFLSETPRSAEACEAIESSFGFGRRICPGMFLAQDSVFLAVATILRIFAISTMTDPTTNEEIIPEVHYDGFISILDIIASHIEITGSTDYNPEHDGVRWIEANSQSKSMDLMPQ</sequence>
<dbReference type="Gene3D" id="1.10.630.10">
    <property type="entry name" value="Cytochrome P450"/>
    <property type="match status" value="1"/>
</dbReference>
<dbReference type="PRINTS" id="PR00463">
    <property type="entry name" value="EP450I"/>
</dbReference>
<dbReference type="GO" id="GO:0016705">
    <property type="term" value="F:oxidoreductase activity, acting on paired donors, with incorporation or reduction of molecular oxygen"/>
    <property type="evidence" value="ECO:0007669"/>
    <property type="project" value="InterPro"/>
</dbReference>
<protein>
    <submittedName>
        <fullName evidence="11">Cytochrome P450</fullName>
    </submittedName>
</protein>
<dbReference type="InterPro" id="IPR001128">
    <property type="entry name" value="Cyt_P450"/>
</dbReference>
<evidence type="ECO:0000256" key="5">
    <source>
        <dbReference type="ARBA" id="ARBA00022723"/>
    </source>
</evidence>
<reference evidence="11 12" key="1">
    <citation type="journal article" date="2015" name="Fungal Genet. Biol.">
        <title>Evolution of novel wood decay mechanisms in Agaricales revealed by the genome sequences of Fistulina hepatica and Cylindrobasidium torrendii.</title>
        <authorList>
            <person name="Floudas D."/>
            <person name="Held B.W."/>
            <person name="Riley R."/>
            <person name="Nagy L.G."/>
            <person name="Koehler G."/>
            <person name="Ransdell A.S."/>
            <person name="Younus H."/>
            <person name="Chow J."/>
            <person name="Chiniquy J."/>
            <person name="Lipzen A."/>
            <person name="Tritt A."/>
            <person name="Sun H."/>
            <person name="Haridas S."/>
            <person name="LaButti K."/>
            <person name="Ohm R.A."/>
            <person name="Kues U."/>
            <person name="Blanchette R.A."/>
            <person name="Grigoriev I.V."/>
            <person name="Minto R.E."/>
            <person name="Hibbett D.S."/>
        </authorList>
    </citation>
    <scope>NUCLEOTIDE SEQUENCE [LARGE SCALE GENOMIC DNA]</scope>
    <source>
        <strain evidence="11 12">FP15055 ss-10</strain>
    </source>
</reference>
<organism evidence="11 12">
    <name type="scientific">Cylindrobasidium torrendii FP15055 ss-10</name>
    <dbReference type="NCBI Taxonomy" id="1314674"/>
    <lineage>
        <taxon>Eukaryota</taxon>
        <taxon>Fungi</taxon>
        <taxon>Dikarya</taxon>
        <taxon>Basidiomycota</taxon>
        <taxon>Agaricomycotina</taxon>
        <taxon>Agaricomycetes</taxon>
        <taxon>Agaricomycetidae</taxon>
        <taxon>Agaricales</taxon>
        <taxon>Marasmiineae</taxon>
        <taxon>Physalacriaceae</taxon>
        <taxon>Cylindrobasidium</taxon>
    </lineage>
</organism>
<keyword evidence="4 9" id="KW-0349">Heme</keyword>
<dbReference type="InterPro" id="IPR050364">
    <property type="entry name" value="Cytochrome_P450_fung"/>
</dbReference>
<keyword evidence="8 10" id="KW-0503">Monooxygenase</keyword>
<dbReference type="PANTHER" id="PTHR46300">
    <property type="entry name" value="P450, PUTATIVE (EUROFUNG)-RELATED-RELATED"/>
    <property type="match status" value="1"/>
</dbReference>
<evidence type="ECO:0000256" key="4">
    <source>
        <dbReference type="ARBA" id="ARBA00022617"/>
    </source>
</evidence>
<dbReference type="InterPro" id="IPR017972">
    <property type="entry name" value="Cyt_P450_CS"/>
</dbReference>
<dbReference type="SUPFAM" id="SSF48264">
    <property type="entry name" value="Cytochrome P450"/>
    <property type="match status" value="1"/>
</dbReference>
<dbReference type="AlphaFoldDB" id="A0A0D7B3I5"/>
<evidence type="ECO:0000313" key="11">
    <source>
        <dbReference type="EMBL" id="KIY64740.1"/>
    </source>
</evidence>
<evidence type="ECO:0000256" key="10">
    <source>
        <dbReference type="RuleBase" id="RU000461"/>
    </source>
</evidence>
<evidence type="ECO:0000256" key="9">
    <source>
        <dbReference type="PIRSR" id="PIRSR602401-1"/>
    </source>
</evidence>
<evidence type="ECO:0000256" key="8">
    <source>
        <dbReference type="ARBA" id="ARBA00023033"/>
    </source>
</evidence>
<accession>A0A0D7B3I5</accession>
<dbReference type="CDD" id="cd11065">
    <property type="entry name" value="CYP64-like"/>
    <property type="match status" value="1"/>
</dbReference>
<name>A0A0D7B3I5_9AGAR</name>
<dbReference type="GO" id="GO:0020037">
    <property type="term" value="F:heme binding"/>
    <property type="evidence" value="ECO:0007669"/>
    <property type="project" value="InterPro"/>
</dbReference>
<evidence type="ECO:0000256" key="7">
    <source>
        <dbReference type="ARBA" id="ARBA00023004"/>
    </source>
</evidence>
<dbReference type="STRING" id="1314674.A0A0D7B3I5"/>
<comment type="cofactor">
    <cofactor evidence="1 9">
        <name>heme</name>
        <dbReference type="ChEBI" id="CHEBI:30413"/>
    </cofactor>
</comment>
<dbReference type="InterPro" id="IPR002401">
    <property type="entry name" value="Cyt_P450_E_grp-I"/>
</dbReference>
<evidence type="ECO:0000256" key="1">
    <source>
        <dbReference type="ARBA" id="ARBA00001971"/>
    </source>
</evidence>
<dbReference type="Proteomes" id="UP000054007">
    <property type="component" value="Unassembled WGS sequence"/>
</dbReference>
<evidence type="ECO:0000313" key="12">
    <source>
        <dbReference type="Proteomes" id="UP000054007"/>
    </source>
</evidence>
<dbReference type="OrthoDB" id="2789670at2759"/>